<keyword evidence="1" id="KW-0732">Signal</keyword>
<dbReference type="AlphaFoldDB" id="A0AAJ5WL21"/>
<sequence length="215" mass="23537">MLKGFQMIFRACAGLVLCLAVVPAALAGYDKNRVAIAKRWYSEAYVKGYLEKFYPKSVRAAFNESIAYSYAADGPPSNMGGYKYYPEPMSTRQINGIRLKTAGIGKNIDAEIDRMCVLEISGALIALKLTVQNAARKKNIRRDDLRKGVVAAIRSGELTSAPLDLNTNGGRPISVIPPDSAEKLLCNVYVTKKTKEVIYQVSVALTAEGFYGRGR</sequence>
<organism evidence="2 3">
    <name type="scientific">Candidatus Pseudomonas phytovorans</name>
    <dbReference type="NCBI Taxonomy" id="3121377"/>
    <lineage>
        <taxon>Bacteria</taxon>
        <taxon>Pseudomonadati</taxon>
        <taxon>Pseudomonadota</taxon>
        <taxon>Gammaproteobacteria</taxon>
        <taxon>Pseudomonadales</taxon>
        <taxon>Pseudomonadaceae</taxon>
        <taxon>Pseudomonas</taxon>
    </lineage>
</organism>
<evidence type="ECO:0000313" key="3">
    <source>
        <dbReference type="Proteomes" id="UP001216329"/>
    </source>
</evidence>
<feature type="chain" id="PRO_5042605201" evidence="1">
    <location>
        <begin position="28"/>
        <end position="215"/>
    </location>
</feature>
<dbReference type="EMBL" id="CP119325">
    <property type="protein sequence ID" value="WEK33054.1"/>
    <property type="molecule type" value="Genomic_DNA"/>
</dbReference>
<protein>
    <submittedName>
        <fullName evidence="2">Uncharacterized protein</fullName>
    </submittedName>
</protein>
<accession>A0AAJ5WL21</accession>
<dbReference type="Proteomes" id="UP001216329">
    <property type="component" value="Chromosome"/>
</dbReference>
<reference evidence="2" key="1">
    <citation type="submission" date="2023-03" db="EMBL/GenBank/DDBJ databases">
        <title>Andean soil-derived lignocellulolytic bacterial consortium as a source of novel taxa and putative plastic-active enzymes.</title>
        <authorList>
            <person name="Diaz-Garcia L."/>
            <person name="Chuvochina M."/>
            <person name="Feuerriegel G."/>
            <person name="Bunk B."/>
            <person name="Sproer C."/>
            <person name="Streit W.R."/>
            <person name="Rodriguez L.M."/>
            <person name="Overmann J."/>
            <person name="Jimenez D.J."/>
        </authorList>
    </citation>
    <scope>NUCLEOTIDE SEQUENCE</scope>
    <source>
        <strain evidence="2">MAG 876</strain>
    </source>
</reference>
<evidence type="ECO:0000256" key="1">
    <source>
        <dbReference type="SAM" id="SignalP"/>
    </source>
</evidence>
<name>A0AAJ5WL21_9PSED</name>
<gene>
    <name evidence="2" type="ORF">P0Y58_12990</name>
</gene>
<evidence type="ECO:0000313" key="2">
    <source>
        <dbReference type="EMBL" id="WEK33054.1"/>
    </source>
</evidence>
<feature type="signal peptide" evidence="1">
    <location>
        <begin position="1"/>
        <end position="27"/>
    </location>
</feature>
<proteinExistence type="predicted"/>